<evidence type="ECO:0000313" key="13">
    <source>
        <dbReference type="Proteomes" id="UP000095767"/>
    </source>
</evidence>
<dbReference type="PANTHER" id="PTHR22893">
    <property type="entry name" value="NADH OXIDOREDUCTASE-RELATED"/>
    <property type="match status" value="1"/>
</dbReference>
<dbReference type="Proteomes" id="UP000095767">
    <property type="component" value="Unassembled WGS sequence"/>
</dbReference>
<dbReference type="InterPro" id="IPR013785">
    <property type="entry name" value="Aldolase_TIM"/>
</dbReference>
<evidence type="ECO:0000256" key="5">
    <source>
        <dbReference type="ARBA" id="ARBA00022643"/>
    </source>
</evidence>
<dbReference type="GO" id="GO:0031408">
    <property type="term" value="P:oxylipin biosynthetic process"/>
    <property type="evidence" value="ECO:0007669"/>
    <property type="project" value="UniProtKB-KW"/>
</dbReference>
<dbReference type="Pfam" id="PF00724">
    <property type="entry name" value="Oxidored_FMN"/>
    <property type="match status" value="1"/>
</dbReference>
<proteinExistence type="inferred from homology"/>
<protein>
    <submittedName>
        <fullName evidence="12">Putative 12-oxophytodienoate reductase 4</fullName>
    </submittedName>
</protein>
<comment type="similarity">
    <text evidence="2">Belongs to the NADH:flavin oxidoreductase/NADH oxidase family.</text>
</comment>
<keyword evidence="10" id="KW-0275">Fatty acid biosynthesis</keyword>
<keyword evidence="13" id="KW-1185">Reference proteome</keyword>
<feature type="domain" description="NADH:flavin oxidoreductase/NADH oxidase N-terminal" evidence="11">
    <location>
        <begin position="108"/>
        <end position="196"/>
    </location>
</feature>
<dbReference type="EMBL" id="LWDX02023194">
    <property type="protein sequence ID" value="OEL31526.1"/>
    <property type="molecule type" value="Genomic_DNA"/>
</dbReference>
<dbReference type="PANTHER" id="PTHR22893:SF96">
    <property type="entry name" value="12-OXOPHYTODIENOATE REDUCTASE 10-RELATED"/>
    <property type="match status" value="1"/>
</dbReference>
<organism evidence="12 13">
    <name type="scientific">Dichanthelium oligosanthes</name>
    <dbReference type="NCBI Taxonomy" id="888268"/>
    <lineage>
        <taxon>Eukaryota</taxon>
        <taxon>Viridiplantae</taxon>
        <taxon>Streptophyta</taxon>
        <taxon>Embryophyta</taxon>
        <taxon>Tracheophyta</taxon>
        <taxon>Spermatophyta</taxon>
        <taxon>Magnoliopsida</taxon>
        <taxon>Liliopsida</taxon>
        <taxon>Poales</taxon>
        <taxon>Poaceae</taxon>
        <taxon>PACMAD clade</taxon>
        <taxon>Panicoideae</taxon>
        <taxon>Panicodae</taxon>
        <taxon>Paniceae</taxon>
        <taxon>Dichantheliinae</taxon>
        <taxon>Dichanthelium</taxon>
    </lineage>
</organism>
<sequence>MEPIPPTPLLTPYKMGQFNLSHRVVLPPLTRCRAYGNVPQPHMARYYCQRATPGGLLITEACAVSETARGYPDVPGLWTDEQVEAWKPIVDAVQANGAVFFAQVWHTGRATTAGFDGVEIHAAHGYLIDQFLKDSANDRDDDYGGSLKNRCRFATEVITAVAGEVGAHRLGVRISPFSDYMDCHDSDPEALALHVIRGVLNPLGVLYCHFVGPRMRVNPDDGKLALQHMDMVLPFRRAFMGTFMVTGGYNQKAAQLSPTPMRTLLAMDGCSWRIPTCQSDLRGTPR</sequence>
<comment type="cofactor">
    <cofactor evidence="1">
        <name>FMN</name>
        <dbReference type="ChEBI" id="CHEBI:58210"/>
    </cofactor>
</comment>
<evidence type="ECO:0000256" key="7">
    <source>
        <dbReference type="ARBA" id="ARBA00022832"/>
    </source>
</evidence>
<evidence type="ECO:0000256" key="1">
    <source>
        <dbReference type="ARBA" id="ARBA00001917"/>
    </source>
</evidence>
<accession>A0A1E5W283</accession>
<keyword evidence="8" id="KW-0521">NADP</keyword>
<keyword evidence="7" id="KW-0276">Fatty acid metabolism</keyword>
<gene>
    <name evidence="12" type="ORF">BAE44_0007456</name>
</gene>
<dbReference type="STRING" id="888268.A0A1E5W283"/>
<dbReference type="InterPro" id="IPR001155">
    <property type="entry name" value="OxRdtase_FMN_N"/>
</dbReference>
<keyword evidence="9" id="KW-0443">Lipid metabolism</keyword>
<evidence type="ECO:0000259" key="11">
    <source>
        <dbReference type="Pfam" id="PF00724"/>
    </source>
</evidence>
<keyword evidence="3" id="KW-0444">Lipid biosynthesis</keyword>
<evidence type="ECO:0000256" key="10">
    <source>
        <dbReference type="ARBA" id="ARBA00023160"/>
    </source>
</evidence>
<dbReference type="Gene3D" id="3.20.20.70">
    <property type="entry name" value="Aldolase class I"/>
    <property type="match status" value="2"/>
</dbReference>
<dbReference type="SUPFAM" id="SSF51395">
    <property type="entry name" value="FMN-linked oxidoreductases"/>
    <property type="match status" value="1"/>
</dbReference>
<evidence type="ECO:0000256" key="8">
    <source>
        <dbReference type="ARBA" id="ARBA00022857"/>
    </source>
</evidence>
<dbReference type="AlphaFoldDB" id="A0A1E5W283"/>
<dbReference type="InterPro" id="IPR045247">
    <property type="entry name" value="Oye-like"/>
</dbReference>
<evidence type="ECO:0000256" key="6">
    <source>
        <dbReference type="ARBA" id="ARBA00022767"/>
    </source>
</evidence>
<evidence type="ECO:0000256" key="9">
    <source>
        <dbReference type="ARBA" id="ARBA00023098"/>
    </source>
</evidence>
<dbReference type="GO" id="GO:0006633">
    <property type="term" value="P:fatty acid biosynthetic process"/>
    <property type="evidence" value="ECO:0007669"/>
    <property type="project" value="UniProtKB-KW"/>
</dbReference>
<comment type="caution">
    <text evidence="12">The sequence shown here is derived from an EMBL/GenBank/DDBJ whole genome shotgun (WGS) entry which is preliminary data.</text>
</comment>
<keyword evidence="5" id="KW-0288">FMN</keyword>
<name>A0A1E5W283_9POAL</name>
<evidence type="ECO:0000313" key="12">
    <source>
        <dbReference type="EMBL" id="OEL31526.1"/>
    </source>
</evidence>
<keyword evidence="6" id="KW-0925">Oxylipin biosynthesis</keyword>
<keyword evidence="4" id="KW-0285">Flavoprotein</keyword>
<dbReference type="OrthoDB" id="1663137at2759"/>
<evidence type="ECO:0000256" key="4">
    <source>
        <dbReference type="ARBA" id="ARBA00022630"/>
    </source>
</evidence>
<reference evidence="12 13" key="1">
    <citation type="submission" date="2016-09" db="EMBL/GenBank/DDBJ databases">
        <title>The draft genome of Dichanthelium oligosanthes: A C3 panicoid grass species.</title>
        <authorList>
            <person name="Studer A.J."/>
            <person name="Schnable J.C."/>
            <person name="Brutnell T.P."/>
        </authorList>
    </citation>
    <scope>NUCLEOTIDE SEQUENCE [LARGE SCALE GENOMIC DNA]</scope>
    <source>
        <strain evidence="13">cv. Kellogg 1175</strain>
        <tissue evidence="12">Leaf</tissue>
    </source>
</reference>
<dbReference type="GO" id="GO:0016491">
    <property type="term" value="F:oxidoreductase activity"/>
    <property type="evidence" value="ECO:0007669"/>
    <property type="project" value="InterPro"/>
</dbReference>
<evidence type="ECO:0000256" key="3">
    <source>
        <dbReference type="ARBA" id="ARBA00022516"/>
    </source>
</evidence>
<dbReference type="GO" id="GO:0010181">
    <property type="term" value="F:FMN binding"/>
    <property type="evidence" value="ECO:0007669"/>
    <property type="project" value="InterPro"/>
</dbReference>
<evidence type="ECO:0000256" key="2">
    <source>
        <dbReference type="ARBA" id="ARBA00005979"/>
    </source>
</evidence>